<proteinExistence type="predicted"/>
<dbReference type="Proteomes" id="UP000023152">
    <property type="component" value="Unassembled WGS sequence"/>
</dbReference>
<sequence length="165" mass="19457">MNPKKKQLSKTNEMQCNLHKEKFAKCKKEYDQLVQQKYQELQNRFDDLENIHVQFKLDYANLSDKYSTLQYKMQKLQDNFTDYQNKKKKGLNLPNSQYSCSSFSSFFFLITGIVLCRVLVDFFLLFVSLLLLSCLSCVYLLSSVGLQLQNQICLNFVYLSVSEQF</sequence>
<keyword evidence="1" id="KW-0175">Coiled coil</keyword>
<keyword evidence="4" id="KW-1185">Reference proteome</keyword>
<reference evidence="3 4" key="1">
    <citation type="journal article" date="2013" name="Curr. Biol.">
        <title>The Genome of the Foraminiferan Reticulomyxa filosa.</title>
        <authorList>
            <person name="Glockner G."/>
            <person name="Hulsmann N."/>
            <person name="Schleicher M."/>
            <person name="Noegel A.A."/>
            <person name="Eichinger L."/>
            <person name="Gallinger C."/>
            <person name="Pawlowski J."/>
            <person name="Sierra R."/>
            <person name="Euteneuer U."/>
            <person name="Pillet L."/>
            <person name="Moustafa A."/>
            <person name="Platzer M."/>
            <person name="Groth M."/>
            <person name="Szafranski K."/>
            <person name="Schliwa M."/>
        </authorList>
    </citation>
    <scope>NUCLEOTIDE SEQUENCE [LARGE SCALE GENOMIC DNA]</scope>
</reference>
<evidence type="ECO:0000256" key="2">
    <source>
        <dbReference type="SAM" id="Phobius"/>
    </source>
</evidence>
<keyword evidence="2" id="KW-0812">Transmembrane</keyword>
<feature type="transmembrane region" description="Helical" evidence="2">
    <location>
        <begin position="122"/>
        <end position="141"/>
    </location>
</feature>
<name>X6MAE9_RETFI</name>
<gene>
    <name evidence="3" type="ORF">RFI_26732</name>
</gene>
<feature type="transmembrane region" description="Helical" evidence="2">
    <location>
        <begin position="96"/>
        <end position="116"/>
    </location>
</feature>
<evidence type="ECO:0000313" key="3">
    <source>
        <dbReference type="EMBL" id="ETO10646.1"/>
    </source>
</evidence>
<accession>X6MAE9</accession>
<evidence type="ECO:0000313" key="4">
    <source>
        <dbReference type="Proteomes" id="UP000023152"/>
    </source>
</evidence>
<keyword evidence="2" id="KW-0472">Membrane</keyword>
<keyword evidence="2" id="KW-1133">Transmembrane helix</keyword>
<protein>
    <submittedName>
        <fullName evidence="3">Uncharacterized protein</fullName>
    </submittedName>
</protein>
<dbReference type="EMBL" id="ASPP01023301">
    <property type="protein sequence ID" value="ETO10646.1"/>
    <property type="molecule type" value="Genomic_DNA"/>
</dbReference>
<dbReference type="AlphaFoldDB" id="X6MAE9"/>
<comment type="caution">
    <text evidence="3">The sequence shown here is derived from an EMBL/GenBank/DDBJ whole genome shotgun (WGS) entry which is preliminary data.</text>
</comment>
<evidence type="ECO:0000256" key="1">
    <source>
        <dbReference type="SAM" id="Coils"/>
    </source>
</evidence>
<organism evidence="3 4">
    <name type="scientific">Reticulomyxa filosa</name>
    <dbReference type="NCBI Taxonomy" id="46433"/>
    <lineage>
        <taxon>Eukaryota</taxon>
        <taxon>Sar</taxon>
        <taxon>Rhizaria</taxon>
        <taxon>Retaria</taxon>
        <taxon>Foraminifera</taxon>
        <taxon>Monothalamids</taxon>
        <taxon>Reticulomyxidae</taxon>
        <taxon>Reticulomyxa</taxon>
    </lineage>
</organism>
<feature type="coiled-coil region" evidence="1">
    <location>
        <begin position="31"/>
        <end position="86"/>
    </location>
</feature>